<reference evidence="4 7" key="2">
    <citation type="submission" date="2020-07" db="EMBL/GenBank/DDBJ databases">
        <title>Sequencing the genomes of 1000 actinobacteria strains.</title>
        <authorList>
            <person name="Klenk H.-P."/>
        </authorList>
    </citation>
    <scope>NUCLEOTIDE SEQUENCE [LARGE SCALE GENOMIC DNA]</scope>
    <source>
        <strain evidence="4 7">DSM 45117</strain>
    </source>
</reference>
<dbReference type="GO" id="GO:0016491">
    <property type="term" value="F:oxidoreductase activity"/>
    <property type="evidence" value="ECO:0007669"/>
    <property type="project" value="UniProtKB-KW"/>
</dbReference>
<evidence type="ECO:0000313" key="7">
    <source>
        <dbReference type="Proteomes" id="UP000533017"/>
    </source>
</evidence>
<dbReference type="EMBL" id="FOOI01000017">
    <property type="protein sequence ID" value="SFH42410.1"/>
    <property type="molecule type" value="Genomic_DNA"/>
</dbReference>
<dbReference type="GO" id="GO:0000166">
    <property type="term" value="F:nucleotide binding"/>
    <property type="evidence" value="ECO:0007669"/>
    <property type="project" value="InterPro"/>
</dbReference>
<keyword evidence="1" id="KW-0560">Oxidoreductase</keyword>
<dbReference type="OrthoDB" id="256869at2"/>
<reference evidence="5 6" key="1">
    <citation type="submission" date="2016-10" db="EMBL/GenBank/DDBJ databases">
        <authorList>
            <person name="de Groot N.N."/>
        </authorList>
    </citation>
    <scope>NUCLEOTIDE SEQUENCE [LARGE SCALE GENOMIC DNA]</scope>
    <source>
        <strain evidence="5 6">CPCC 202808</strain>
    </source>
</reference>
<evidence type="ECO:0000313" key="5">
    <source>
        <dbReference type="EMBL" id="SFH42410.1"/>
    </source>
</evidence>
<dbReference type="SUPFAM" id="SSF55347">
    <property type="entry name" value="Glyceraldehyde-3-phosphate dehydrogenase-like, C-terminal domain"/>
    <property type="match status" value="1"/>
</dbReference>
<dbReference type="Gene3D" id="3.30.360.10">
    <property type="entry name" value="Dihydrodipicolinate Reductase, domain 2"/>
    <property type="match status" value="1"/>
</dbReference>
<dbReference type="PANTHER" id="PTHR43818:SF11">
    <property type="entry name" value="BCDNA.GH03377"/>
    <property type="match status" value="1"/>
</dbReference>
<dbReference type="InterPro" id="IPR050463">
    <property type="entry name" value="Gfo/Idh/MocA_oxidrdct_glycsds"/>
</dbReference>
<evidence type="ECO:0000259" key="3">
    <source>
        <dbReference type="Pfam" id="PF22725"/>
    </source>
</evidence>
<dbReference type="PANTHER" id="PTHR43818">
    <property type="entry name" value="BCDNA.GH03377"/>
    <property type="match status" value="1"/>
</dbReference>
<dbReference type="Proteomes" id="UP000199052">
    <property type="component" value="Unassembled WGS sequence"/>
</dbReference>
<dbReference type="STRING" id="504797.SAMN05421678_117120"/>
<dbReference type="EMBL" id="JACBZA010000001">
    <property type="protein sequence ID" value="NYH84220.1"/>
    <property type="molecule type" value="Genomic_DNA"/>
</dbReference>
<dbReference type="AlphaFoldDB" id="A0A1I2ZXK6"/>
<dbReference type="Proteomes" id="UP000533017">
    <property type="component" value="Unassembled WGS sequence"/>
</dbReference>
<dbReference type="InterPro" id="IPR055170">
    <property type="entry name" value="GFO_IDH_MocA-like_dom"/>
</dbReference>
<keyword evidence="7" id="KW-1185">Reference proteome</keyword>
<sequence length="381" mass="40674">MTQAEQRIYLVGAGQIARLHATVAGKLPVPVALSVADPDPGSRATFAESFPGARVHPDAATMLAEPARDDDIVVVATPPYAHAAMTALALESGRHVLCEKPLAKDFAEAESMVGLARAKGLLLADCAARFRDIATTRALRDVVPRLGPPHRMRYVHRQRRSRTAIDSDSPPWFLDRSRTGGGILMDWGPYDLTLLDDLLAPVSVEVRDAWLANPRTALNLPPGTVFDVETQVGATLVYELAGGERVHVDYEHAACTHGLERREAELDGLDGSAHWDWLAGIFGAGPPTIALGRDQAGAPATDQIEVTGVEKPYDITHKLLASFSRLVRGEVAAAPDVLLAEDALFVFGCLRAIYDCAATGTAQRVERAATTATTATAGGVR</sequence>
<name>A0A1I2ZXK6_9ACTN</name>
<dbReference type="InterPro" id="IPR000683">
    <property type="entry name" value="Gfo/Idh/MocA-like_OxRdtase_N"/>
</dbReference>
<dbReference type="Pfam" id="PF01408">
    <property type="entry name" value="GFO_IDH_MocA"/>
    <property type="match status" value="1"/>
</dbReference>
<evidence type="ECO:0000313" key="4">
    <source>
        <dbReference type="EMBL" id="NYH84220.1"/>
    </source>
</evidence>
<feature type="domain" description="GFO/IDH/MocA-like oxidoreductase" evidence="3">
    <location>
        <begin position="145"/>
        <end position="273"/>
    </location>
</feature>
<dbReference type="SUPFAM" id="SSF51735">
    <property type="entry name" value="NAD(P)-binding Rossmann-fold domains"/>
    <property type="match status" value="1"/>
</dbReference>
<evidence type="ECO:0000259" key="2">
    <source>
        <dbReference type="Pfam" id="PF01408"/>
    </source>
</evidence>
<dbReference type="Pfam" id="PF22725">
    <property type="entry name" value="GFO_IDH_MocA_C3"/>
    <property type="match status" value="1"/>
</dbReference>
<organism evidence="5 6">
    <name type="scientific">Actinopolymorpha cephalotaxi</name>
    <dbReference type="NCBI Taxonomy" id="504797"/>
    <lineage>
        <taxon>Bacteria</taxon>
        <taxon>Bacillati</taxon>
        <taxon>Actinomycetota</taxon>
        <taxon>Actinomycetes</taxon>
        <taxon>Propionibacteriales</taxon>
        <taxon>Actinopolymorphaceae</taxon>
        <taxon>Actinopolymorpha</taxon>
    </lineage>
</organism>
<proteinExistence type="predicted"/>
<evidence type="ECO:0000256" key="1">
    <source>
        <dbReference type="ARBA" id="ARBA00023002"/>
    </source>
</evidence>
<dbReference type="RefSeq" id="WP_092888030.1">
    <property type="nucleotide sequence ID" value="NZ_FOOI01000017.1"/>
</dbReference>
<gene>
    <name evidence="4" type="ORF">FHR37_003071</name>
    <name evidence="5" type="ORF">SAMN05421678_117120</name>
</gene>
<dbReference type="InterPro" id="IPR036291">
    <property type="entry name" value="NAD(P)-bd_dom_sf"/>
</dbReference>
<accession>A0A1I2ZXK6</accession>
<dbReference type="Gene3D" id="3.40.50.720">
    <property type="entry name" value="NAD(P)-binding Rossmann-like Domain"/>
    <property type="match status" value="1"/>
</dbReference>
<protein>
    <submittedName>
        <fullName evidence="4 5">Dehydrogenase</fullName>
    </submittedName>
</protein>
<feature type="domain" description="Gfo/Idh/MocA-like oxidoreductase N-terminal" evidence="2">
    <location>
        <begin position="7"/>
        <end position="123"/>
    </location>
</feature>
<evidence type="ECO:0000313" key="6">
    <source>
        <dbReference type="Proteomes" id="UP000199052"/>
    </source>
</evidence>